<reference evidence="2" key="1">
    <citation type="journal article" date="2013" name="Nature">
        <title>Pan genome of the phytoplankton Emiliania underpins its global distribution.</title>
        <authorList>
            <person name="Read B.A."/>
            <person name="Kegel J."/>
            <person name="Klute M.J."/>
            <person name="Kuo A."/>
            <person name="Lefebvre S.C."/>
            <person name="Maumus F."/>
            <person name="Mayer C."/>
            <person name="Miller J."/>
            <person name="Monier A."/>
            <person name="Salamov A."/>
            <person name="Young J."/>
            <person name="Aguilar M."/>
            <person name="Claverie J.M."/>
            <person name="Frickenhaus S."/>
            <person name="Gonzalez K."/>
            <person name="Herman E.K."/>
            <person name="Lin Y.C."/>
            <person name="Napier J."/>
            <person name="Ogata H."/>
            <person name="Sarno A.F."/>
            <person name="Shmutz J."/>
            <person name="Schroeder D."/>
            <person name="de Vargas C."/>
            <person name="Verret F."/>
            <person name="von Dassow P."/>
            <person name="Valentin K."/>
            <person name="Van de Peer Y."/>
            <person name="Wheeler G."/>
            <person name="Dacks J.B."/>
            <person name="Delwiche C.F."/>
            <person name="Dyhrman S.T."/>
            <person name="Glockner G."/>
            <person name="John U."/>
            <person name="Richards T."/>
            <person name="Worden A.Z."/>
            <person name="Zhang X."/>
            <person name="Grigoriev I.V."/>
            <person name="Allen A.E."/>
            <person name="Bidle K."/>
            <person name="Borodovsky M."/>
            <person name="Bowler C."/>
            <person name="Brownlee C."/>
            <person name="Cock J.M."/>
            <person name="Elias M."/>
            <person name="Gladyshev V.N."/>
            <person name="Groth M."/>
            <person name="Guda C."/>
            <person name="Hadaegh A."/>
            <person name="Iglesias-Rodriguez M.D."/>
            <person name="Jenkins J."/>
            <person name="Jones B.M."/>
            <person name="Lawson T."/>
            <person name="Leese F."/>
            <person name="Lindquist E."/>
            <person name="Lobanov A."/>
            <person name="Lomsadze A."/>
            <person name="Malik S.B."/>
            <person name="Marsh M.E."/>
            <person name="Mackinder L."/>
            <person name="Mock T."/>
            <person name="Mueller-Roeber B."/>
            <person name="Pagarete A."/>
            <person name="Parker M."/>
            <person name="Probert I."/>
            <person name="Quesneville H."/>
            <person name="Raines C."/>
            <person name="Rensing S.A."/>
            <person name="Riano-Pachon D.M."/>
            <person name="Richier S."/>
            <person name="Rokitta S."/>
            <person name="Shiraiwa Y."/>
            <person name="Soanes D.M."/>
            <person name="van der Giezen M."/>
            <person name="Wahlund T.M."/>
            <person name="Williams B."/>
            <person name="Wilson W."/>
            <person name="Wolfe G."/>
            <person name="Wurch L.L."/>
        </authorList>
    </citation>
    <scope>NUCLEOTIDE SEQUENCE</scope>
</reference>
<sequence>MCTPTQGPAESALWMTATQARREILSWGSRSHSCLAFSRGRAPAARRGFLDFCGNRSRGFLFGRWYPSAAVAPPALTEYRALREAALGGAGAAIATSRAAAVAVHPAAALGAVSAALGAVGVAGSRTSAAVAPPALSAYRALGGGGAGRRWRCHRHEPRGGGRSAPGGGSRRRLYGVWRRLTEAAQGGAGVPIATSRAAAVAVQPAAALGATRVRGAVNSEQRGAGMPPATSLAEAVV</sequence>
<evidence type="ECO:0000313" key="1">
    <source>
        <dbReference type="EnsemblProtists" id="EOD26027"/>
    </source>
</evidence>
<dbReference type="EnsemblProtists" id="EOD26027">
    <property type="protein sequence ID" value="EOD26027"/>
    <property type="gene ID" value="EMIHUDRAFT_237168"/>
</dbReference>
<dbReference type="HOGENOM" id="CLU_1167705_0_0_1"/>
<dbReference type="PaxDb" id="2903-EOD26027"/>
<evidence type="ECO:0000313" key="2">
    <source>
        <dbReference type="Proteomes" id="UP000013827"/>
    </source>
</evidence>
<dbReference type="GeneID" id="17271572"/>
<keyword evidence="2" id="KW-1185">Reference proteome</keyword>
<accession>A0A0D3JR92</accession>
<dbReference type="AlphaFoldDB" id="A0A0D3JR92"/>
<dbReference type="Proteomes" id="UP000013827">
    <property type="component" value="Unassembled WGS sequence"/>
</dbReference>
<dbReference type="KEGG" id="ehx:EMIHUDRAFT_237168"/>
<organism evidence="1 2">
    <name type="scientific">Emiliania huxleyi (strain CCMP1516)</name>
    <dbReference type="NCBI Taxonomy" id="280463"/>
    <lineage>
        <taxon>Eukaryota</taxon>
        <taxon>Haptista</taxon>
        <taxon>Haptophyta</taxon>
        <taxon>Prymnesiophyceae</taxon>
        <taxon>Isochrysidales</taxon>
        <taxon>Noelaerhabdaceae</taxon>
        <taxon>Emiliania</taxon>
    </lineage>
</organism>
<reference evidence="1" key="2">
    <citation type="submission" date="2024-10" db="UniProtKB">
        <authorList>
            <consortium name="EnsemblProtists"/>
        </authorList>
    </citation>
    <scope>IDENTIFICATION</scope>
</reference>
<protein>
    <submittedName>
        <fullName evidence="1">Uncharacterized protein</fullName>
    </submittedName>
</protein>
<proteinExistence type="predicted"/>
<name>A0A0D3JR92_EMIH1</name>
<dbReference type="RefSeq" id="XP_005778456.1">
    <property type="nucleotide sequence ID" value="XM_005778399.1"/>
</dbReference>